<reference evidence="5 6" key="1">
    <citation type="journal article" date="2013" name="Genome Announc.">
        <title>Draft Genome Sequence of Arthrobacter crystallopoietes Strain BAB-32, Revealing Genes for Bioremediation.</title>
        <authorList>
            <person name="Joshi M.N."/>
            <person name="Pandit A.S."/>
            <person name="Sharma A."/>
            <person name="Pandya R.V."/>
            <person name="Desai S.M."/>
            <person name="Saxena A.K."/>
            <person name="Bagatharia S.B."/>
        </authorList>
    </citation>
    <scope>NUCLEOTIDE SEQUENCE [LARGE SCALE GENOMIC DNA]</scope>
    <source>
        <strain evidence="5 6">BAB-32</strain>
    </source>
</reference>
<sequence>MLETSARLLHLLSLLQLRREWTGQALAERMGVTERTVRRDIGKLRGLGYPINASPGVAGGYQLGAGAQLPPLLLDDDEALAVALGLSAVAASPVAGVAEASVRALTKLEQVLPARLRPKFSMLRNAVTTLSGPRTVVDPEILTAVSAAVSDRRVVGFRYAKADGESSRRVVEPYGLVDAGHRWYLVAWDLGREDWRTFRVDRFESVPAPRARFLPRPLPRQDLAGYVQESIVRSPYRYDLVVRIHAPVEQVAEKVPPQVAELEDDGGSTLLRAGSDSLDYPLVQLAAMDFAFDILEPPELRTGPWTSARSCVRPDAWSVRPHGEAGLGWPKPLLQHGAVVQRSALDLLELMQQVRNGGLLLLLLVQVQDDAAFMHHDQPGAQPQRLLHVVRDHQGGQAVPFDHFRSQAADQVRALRIQRRGVLVQQQDLWAGERGHQQ</sequence>
<dbReference type="InterPro" id="IPR013196">
    <property type="entry name" value="HTH_11"/>
</dbReference>
<keyword evidence="3" id="KW-0804">Transcription</keyword>
<dbReference type="PROSITE" id="PS51000">
    <property type="entry name" value="HTH_DEOR_2"/>
    <property type="match status" value="1"/>
</dbReference>
<protein>
    <submittedName>
        <fullName evidence="5">Transcriptional regulator, HTH domain protein</fullName>
    </submittedName>
</protein>
<dbReference type="PROSITE" id="PS52050">
    <property type="entry name" value="WYL"/>
    <property type="match status" value="1"/>
</dbReference>
<dbReference type="PROSITE" id="PS00894">
    <property type="entry name" value="HTH_DEOR_1"/>
    <property type="match status" value="1"/>
</dbReference>
<dbReference type="EMBL" id="ANPE02000188">
    <property type="protein sequence ID" value="EMY33288.1"/>
    <property type="molecule type" value="Genomic_DNA"/>
</dbReference>
<dbReference type="InterPro" id="IPR001034">
    <property type="entry name" value="DeoR_HTH"/>
</dbReference>
<dbReference type="Gene3D" id="1.10.10.10">
    <property type="entry name" value="Winged helix-like DNA-binding domain superfamily/Winged helix DNA-binding domain"/>
    <property type="match status" value="1"/>
</dbReference>
<dbReference type="Pfam" id="PF13280">
    <property type="entry name" value="WYL"/>
    <property type="match status" value="1"/>
</dbReference>
<dbReference type="PANTHER" id="PTHR34580">
    <property type="match status" value="1"/>
</dbReference>
<dbReference type="Pfam" id="PF08279">
    <property type="entry name" value="HTH_11"/>
    <property type="match status" value="1"/>
</dbReference>
<evidence type="ECO:0000256" key="2">
    <source>
        <dbReference type="ARBA" id="ARBA00023125"/>
    </source>
</evidence>
<dbReference type="InterPro" id="IPR036390">
    <property type="entry name" value="WH_DNA-bd_sf"/>
</dbReference>
<dbReference type="SUPFAM" id="SSF46785">
    <property type="entry name" value="Winged helix' DNA-binding domain"/>
    <property type="match status" value="1"/>
</dbReference>
<name>N1V4Z1_9MICC</name>
<evidence type="ECO:0000256" key="3">
    <source>
        <dbReference type="ARBA" id="ARBA00023163"/>
    </source>
</evidence>
<dbReference type="GO" id="GO:0003700">
    <property type="term" value="F:DNA-binding transcription factor activity"/>
    <property type="evidence" value="ECO:0007669"/>
    <property type="project" value="InterPro"/>
</dbReference>
<evidence type="ECO:0000259" key="4">
    <source>
        <dbReference type="PROSITE" id="PS51000"/>
    </source>
</evidence>
<dbReference type="AlphaFoldDB" id="N1V4Z1"/>
<comment type="caution">
    <text evidence="5">The sequence shown here is derived from an EMBL/GenBank/DDBJ whole genome shotgun (WGS) entry which is preliminary data.</text>
</comment>
<evidence type="ECO:0000256" key="1">
    <source>
        <dbReference type="ARBA" id="ARBA00023015"/>
    </source>
</evidence>
<keyword evidence="6" id="KW-1185">Reference proteome</keyword>
<organism evidence="5 6">
    <name type="scientific">Arthrobacter crystallopoietes BAB-32</name>
    <dbReference type="NCBI Taxonomy" id="1246476"/>
    <lineage>
        <taxon>Bacteria</taxon>
        <taxon>Bacillati</taxon>
        <taxon>Actinomycetota</taxon>
        <taxon>Actinomycetes</taxon>
        <taxon>Micrococcales</taxon>
        <taxon>Micrococcaceae</taxon>
        <taxon>Crystallibacter</taxon>
    </lineage>
</organism>
<dbReference type="AntiFam" id="ANF00095">
    <property type="entry name" value="Shadow ORF (opposite ABC transporters)"/>
</dbReference>
<gene>
    <name evidence="5" type="ORF">D477_015701</name>
</gene>
<proteinExistence type="predicted"/>
<feature type="domain" description="HTH deoR-type" evidence="4">
    <location>
        <begin position="4"/>
        <end position="59"/>
    </location>
</feature>
<evidence type="ECO:0000313" key="5">
    <source>
        <dbReference type="EMBL" id="EMY33288.1"/>
    </source>
</evidence>
<keyword evidence="2" id="KW-0238">DNA-binding</keyword>
<evidence type="ECO:0000313" key="6">
    <source>
        <dbReference type="Proteomes" id="UP000010729"/>
    </source>
</evidence>
<dbReference type="PANTHER" id="PTHR34580:SF3">
    <property type="entry name" value="PROTEIN PAFB"/>
    <property type="match status" value="1"/>
</dbReference>
<dbReference type="Proteomes" id="UP000010729">
    <property type="component" value="Unassembled WGS sequence"/>
</dbReference>
<dbReference type="Pfam" id="PF25583">
    <property type="entry name" value="WCX"/>
    <property type="match status" value="1"/>
</dbReference>
<keyword evidence="1" id="KW-0805">Transcription regulation</keyword>
<dbReference type="InterPro" id="IPR051534">
    <property type="entry name" value="CBASS_pafABC_assoc_protein"/>
</dbReference>
<dbReference type="InterPro" id="IPR057727">
    <property type="entry name" value="WCX_dom"/>
</dbReference>
<dbReference type="InterPro" id="IPR026881">
    <property type="entry name" value="WYL_dom"/>
</dbReference>
<accession>N1V4Z1</accession>
<dbReference type="InterPro" id="IPR036388">
    <property type="entry name" value="WH-like_DNA-bd_sf"/>
</dbReference>
<dbReference type="InterPro" id="IPR018356">
    <property type="entry name" value="Tscrpt_reg_HTH_DeoR_CS"/>
</dbReference>
<dbReference type="GO" id="GO:0003677">
    <property type="term" value="F:DNA binding"/>
    <property type="evidence" value="ECO:0007669"/>
    <property type="project" value="UniProtKB-KW"/>
</dbReference>